<dbReference type="Proteomes" id="UP001178507">
    <property type="component" value="Unassembled WGS sequence"/>
</dbReference>
<dbReference type="EMBL" id="CAUJNA010003305">
    <property type="protein sequence ID" value="CAJ1398587.1"/>
    <property type="molecule type" value="Genomic_DNA"/>
</dbReference>
<name>A0AA36N902_9DINO</name>
<feature type="region of interest" description="Disordered" evidence="1">
    <location>
        <begin position="1"/>
        <end position="38"/>
    </location>
</feature>
<sequence>MPPVPALALSSPHGLGVTTPRSAASRSARPSTTPSYNWESATFSRSARHIVTPQVGLSAMVSALGNLKAPWEVSATQKFTPRMSTDAAASERPFSVGRSRAQHMLNMALSTQDDQAKVRRLEQALEMPCVRYERAATPRLMQVARDAQSAQRELTKKERRAQRDAALAKPKAAPAAPSVQDEDVGDEEKAALRIQSLYRGGKDREAVKKMKDEETQAAPSSDQGLGVMLIVPATGFDLQTRAPGAQFAVSEAFSGPSGQRPWRADLLYRRLGADRFLQLLDEAEVLTKKFQDRIRKARGFFHTANGIIWHVTPDGEVRGLHENGSKIRDRVQVTPDDKLQIGPFCLDETRTCSCIHWLRKDDPTKSWNWSRDNSLRTRVRLATGEKA</sequence>
<proteinExistence type="predicted"/>
<keyword evidence="3" id="KW-1185">Reference proteome</keyword>
<dbReference type="AlphaFoldDB" id="A0AA36N902"/>
<reference evidence="2" key="1">
    <citation type="submission" date="2023-08" db="EMBL/GenBank/DDBJ databases">
        <authorList>
            <person name="Chen Y."/>
            <person name="Shah S."/>
            <person name="Dougan E. K."/>
            <person name="Thang M."/>
            <person name="Chan C."/>
        </authorList>
    </citation>
    <scope>NUCLEOTIDE SEQUENCE</scope>
</reference>
<dbReference type="CDD" id="cd23767">
    <property type="entry name" value="IQCD"/>
    <property type="match status" value="1"/>
</dbReference>
<feature type="compositionally biased region" description="Low complexity" evidence="1">
    <location>
        <begin position="165"/>
        <end position="177"/>
    </location>
</feature>
<evidence type="ECO:0000256" key="1">
    <source>
        <dbReference type="SAM" id="MobiDB-lite"/>
    </source>
</evidence>
<comment type="caution">
    <text evidence="2">The sequence shown here is derived from an EMBL/GenBank/DDBJ whole genome shotgun (WGS) entry which is preliminary data.</text>
</comment>
<protein>
    <submittedName>
        <fullName evidence="2">Uncharacterized protein</fullName>
    </submittedName>
</protein>
<gene>
    <name evidence="2" type="ORF">EVOR1521_LOCUS22344</name>
</gene>
<feature type="region of interest" description="Disordered" evidence="1">
    <location>
        <begin position="146"/>
        <end position="187"/>
    </location>
</feature>
<accession>A0AA36N902</accession>
<feature type="compositionally biased region" description="Low complexity" evidence="1">
    <location>
        <begin position="18"/>
        <end position="35"/>
    </location>
</feature>
<evidence type="ECO:0000313" key="2">
    <source>
        <dbReference type="EMBL" id="CAJ1398587.1"/>
    </source>
</evidence>
<organism evidence="2 3">
    <name type="scientific">Effrenium voratum</name>
    <dbReference type="NCBI Taxonomy" id="2562239"/>
    <lineage>
        <taxon>Eukaryota</taxon>
        <taxon>Sar</taxon>
        <taxon>Alveolata</taxon>
        <taxon>Dinophyceae</taxon>
        <taxon>Suessiales</taxon>
        <taxon>Symbiodiniaceae</taxon>
        <taxon>Effrenium</taxon>
    </lineage>
</organism>
<dbReference type="PROSITE" id="PS50096">
    <property type="entry name" value="IQ"/>
    <property type="match status" value="1"/>
</dbReference>
<evidence type="ECO:0000313" key="3">
    <source>
        <dbReference type="Proteomes" id="UP001178507"/>
    </source>
</evidence>